<keyword evidence="1" id="KW-0175">Coiled coil</keyword>
<dbReference type="EMBL" id="JADWDJ010000007">
    <property type="protein sequence ID" value="KAG5277831.1"/>
    <property type="molecule type" value="Genomic_DNA"/>
</dbReference>
<feature type="domain" description="PiggyBac transposable element-derived protein" evidence="2">
    <location>
        <begin position="183"/>
        <end position="274"/>
    </location>
</feature>
<keyword evidence="4" id="KW-1185">Reference proteome</keyword>
<dbReference type="Pfam" id="PF13843">
    <property type="entry name" value="DDE_Tnp_1_7"/>
    <property type="match status" value="1"/>
</dbReference>
<dbReference type="InterPro" id="IPR029526">
    <property type="entry name" value="PGBD"/>
</dbReference>
<dbReference type="PANTHER" id="PTHR46599">
    <property type="entry name" value="PIGGYBAC TRANSPOSABLE ELEMENT-DERIVED PROTEIN 4"/>
    <property type="match status" value="1"/>
</dbReference>
<protein>
    <recommendedName>
        <fullName evidence="2">PiggyBac transposable element-derived protein domain-containing protein</fullName>
    </recommendedName>
</protein>
<organism evidence="3 4">
    <name type="scientific">Alosa alosa</name>
    <name type="common">allis shad</name>
    <dbReference type="NCBI Taxonomy" id="278164"/>
    <lineage>
        <taxon>Eukaryota</taxon>
        <taxon>Metazoa</taxon>
        <taxon>Chordata</taxon>
        <taxon>Craniata</taxon>
        <taxon>Vertebrata</taxon>
        <taxon>Euteleostomi</taxon>
        <taxon>Actinopterygii</taxon>
        <taxon>Neopterygii</taxon>
        <taxon>Teleostei</taxon>
        <taxon>Clupei</taxon>
        <taxon>Clupeiformes</taxon>
        <taxon>Clupeoidei</taxon>
        <taxon>Clupeidae</taxon>
        <taxon>Alosa</taxon>
    </lineage>
</organism>
<evidence type="ECO:0000313" key="4">
    <source>
        <dbReference type="Proteomes" id="UP000823561"/>
    </source>
</evidence>
<feature type="coiled-coil region" evidence="1">
    <location>
        <begin position="69"/>
        <end position="96"/>
    </location>
</feature>
<accession>A0AAV6GVH6</accession>
<gene>
    <name evidence="3" type="ORF">AALO_G00091860</name>
</gene>
<comment type="caution">
    <text evidence="3">The sequence shown here is derived from an EMBL/GenBank/DDBJ whole genome shotgun (WGS) entry which is preliminary data.</text>
</comment>
<sequence length="276" mass="31999">MDLAPPLSSGCNVMEALRVDLGLLVKEEDMKEEEYGHMVACPDEEEKPFAELHCKTETDETPTVAEIEVKIEEDDNQEHDNLLENVSDKMATTEKDFDSEGSDIELEDSEEFMFEREEVVEDGYDENMLDDPLERAQEWDLWETEGEEEGLKVDGRTEGYQPRKAKQFTRKPGLKQPIPADASPLDVFSCIFTDELWDMLVTETNRYAEQMRGQTPANSKWSPVSKTEMKTFVGLCLAFGILKLPTRKDFWRQTKWLYQTNVPKAMARDRFNMIWR</sequence>
<dbReference type="PANTHER" id="PTHR46599:SF3">
    <property type="entry name" value="PIGGYBAC TRANSPOSABLE ELEMENT-DERIVED PROTEIN 4"/>
    <property type="match status" value="1"/>
</dbReference>
<proteinExistence type="predicted"/>
<dbReference type="Proteomes" id="UP000823561">
    <property type="component" value="Chromosome 7"/>
</dbReference>
<evidence type="ECO:0000313" key="3">
    <source>
        <dbReference type="EMBL" id="KAG5277831.1"/>
    </source>
</evidence>
<evidence type="ECO:0000256" key="1">
    <source>
        <dbReference type="SAM" id="Coils"/>
    </source>
</evidence>
<dbReference type="AlphaFoldDB" id="A0AAV6GVH6"/>
<reference evidence="3" key="1">
    <citation type="submission" date="2020-10" db="EMBL/GenBank/DDBJ databases">
        <title>Chromosome-scale genome assembly of the Allis shad, Alosa alosa.</title>
        <authorList>
            <person name="Margot Z."/>
            <person name="Christophe K."/>
            <person name="Cabau C."/>
            <person name="Louis A."/>
            <person name="Berthelot C."/>
            <person name="Parey E."/>
            <person name="Roest Crollius H."/>
            <person name="Montfort J."/>
            <person name="Robinson-Rechavi M."/>
            <person name="Bucao C."/>
            <person name="Bouchez O."/>
            <person name="Gislard M."/>
            <person name="Lluch J."/>
            <person name="Milhes M."/>
            <person name="Lampietro C."/>
            <person name="Lopez Roques C."/>
            <person name="Donnadieu C."/>
            <person name="Braasch I."/>
            <person name="Desvignes T."/>
            <person name="Postlethwait J."/>
            <person name="Bobe J."/>
            <person name="Guiguen Y."/>
        </authorList>
    </citation>
    <scope>NUCLEOTIDE SEQUENCE</scope>
    <source>
        <strain evidence="3">M-15738</strain>
        <tissue evidence="3">Blood</tissue>
    </source>
</reference>
<name>A0AAV6GVH6_9TELE</name>
<evidence type="ECO:0000259" key="2">
    <source>
        <dbReference type="Pfam" id="PF13843"/>
    </source>
</evidence>